<keyword evidence="12 15" id="KW-0464">Manganese</keyword>
<dbReference type="FunFam" id="1.10.150.20:FF:000007">
    <property type="entry name" value="DNA ligase"/>
    <property type="match status" value="1"/>
</dbReference>
<feature type="binding site" evidence="15">
    <location>
        <position position="297"/>
    </location>
    <ligand>
        <name>NAD(+)</name>
        <dbReference type="ChEBI" id="CHEBI:57540"/>
    </ligand>
</feature>
<dbReference type="EC" id="6.5.1.2" evidence="2 15"/>
<evidence type="ECO:0000256" key="4">
    <source>
        <dbReference type="ARBA" id="ARBA00022598"/>
    </source>
</evidence>
<evidence type="ECO:0000256" key="11">
    <source>
        <dbReference type="ARBA" id="ARBA00023204"/>
    </source>
</evidence>
<dbReference type="FunFam" id="1.10.150.20:FF:000006">
    <property type="entry name" value="DNA ligase"/>
    <property type="match status" value="1"/>
</dbReference>
<evidence type="ECO:0000256" key="15">
    <source>
        <dbReference type="HAMAP-Rule" id="MF_01588"/>
    </source>
</evidence>
<reference evidence="17 18" key="1">
    <citation type="submission" date="2020-01" db="EMBL/GenBank/DDBJ databases">
        <title>Whole-genome sequence of Heliobacterium undosum DSM 13378.</title>
        <authorList>
            <person name="Kyndt J.A."/>
            <person name="Meyer T.E."/>
        </authorList>
    </citation>
    <scope>NUCLEOTIDE SEQUENCE [LARGE SCALE GENOMIC DNA]</scope>
    <source>
        <strain evidence="17 18">DSM 13378</strain>
    </source>
</reference>
<comment type="similarity">
    <text evidence="14 15">Belongs to the NAD-dependent DNA ligase family. LigA subfamily.</text>
</comment>
<dbReference type="Gene3D" id="2.40.50.140">
    <property type="entry name" value="Nucleic acid-binding proteins"/>
    <property type="match status" value="1"/>
</dbReference>
<keyword evidence="5 15" id="KW-0235">DNA replication</keyword>
<feature type="binding site" evidence="15">
    <location>
        <begin position="41"/>
        <end position="45"/>
    </location>
    <ligand>
        <name>NAD(+)</name>
        <dbReference type="ChEBI" id="CHEBI:57540"/>
    </ligand>
</feature>
<feature type="domain" description="BRCT" evidence="16">
    <location>
        <begin position="598"/>
        <end position="677"/>
    </location>
</feature>
<dbReference type="Gene3D" id="3.40.50.10190">
    <property type="entry name" value="BRCT domain"/>
    <property type="match status" value="1"/>
</dbReference>
<dbReference type="InterPro" id="IPR001357">
    <property type="entry name" value="BRCT_dom"/>
</dbReference>
<dbReference type="PROSITE" id="PS50172">
    <property type="entry name" value="BRCT"/>
    <property type="match status" value="1"/>
</dbReference>
<dbReference type="InterPro" id="IPR001679">
    <property type="entry name" value="DNA_ligase"/>
</dbReference>
<accession>A0A845L6E5</accession>
<feature type="binding site" evidence="15">
    <location>
        <position position="143"/>
    </location>
    <ligand>
        <name>NAD(+)</name>
        <dbReference type="ChEBI" id="CHEBI:57540"/>
    </ligand>
</feature>
<proteinExistence type="inferred from homology"/>
<dbReference type="SMART" id="SM00532">
    <property type="entry name" value="LIGANc"/>
    <property type="match status" value="1"/>
</dbReference>
<dbReference type="Proteomes" id="UP000463470">
    <property type="component" value="Unassembled WGS sequence"/>
</dbReference>
<dbReference type="CDD" id="cd17748">
    <property type="entry name" value="BRCT_DNA_ligase_like"/>
    <property type="match status" value="1"/>
</dbReference>
<dbReference type="PANTHER" id="PTHR23389">
    <property type="entry name" value="CHROMOSOME TRANSMISSION FIDELITY FACTOR 18"/>
    <property type="match status" value="1"/>
</dbReference>
<evidence type="ECO:0000256" key="9">
    <source>
        <dbReference type="ARBA" id="ARBA00022842"/>
    </source>
</evidence>
<feature type="binding site" evidence="15">
    <location>
        <position position="433"/>
    </location>
    <ligand>
        <name>Zn(2+)</name>
        <dbReference type="ChEBI" id="CHEBI:29105"/>
    </ligand>
</feature>
<keyword evidence="4 15" id="KW-0436">Ligase</keyword>
<dbReference type="Pfam" id="PF00533">
    <property type="entry name" value="BRCT"/>
    <property type="match status" value="1"/>
</dbReference>
<dbReference type="OrthoDB" id="9759736at2"/>
<dbReference type="SUPFAM" id="SSF47781">
    <property type="entry name" value="RuvA domain 2-like"/>
    <property type="match status" value="1"/>
</dbReference>
<dbReference type="Gene3D" id="1.10.287.610">
    <property type="entry name" value="Helix hairpin bin"/>
    <property type="match status" value="1"/>
</dbReference>
<evidence type="ECO:0000256" key="7">
    <source>
        <dbReference type="ARBA" id="ARBA00022763"/>
    </source>
</evidence>
<dbReference type="RefSeq" id="WP_161259341.1">
    <property type="nucleotide sequence ID" value="NZ_WXEY01000019.1"/>
</dbReference>
<dbReference type="SUPFAM" id="SSF52113">
    <property type="entry name" value="BRCT domain"/>
    <property type="match status" value="1"/>
</dbReference>
<keyword evidence="8 15" id="KW-0862">Zinc</keyword>
<dbReference type="GO" id="GO:0046872">
    <property type="term" value="F:metal ion binding"/>
    <property type="evidence" value="ECO:0007669"/>
    <property type="project" value="UniProtKB-KW"/>
</dbReference>
<dbReference type="AlphaFoldDB" id="A0A845L6E5"/>
<dbReference type="FunFam" id="2.40.50.140:FF:000012">
    <property type="entry name" value="DNA ligase"/>
    <property type="match status" value="1"/>
</dbReference>
<evidence type="ECO:0000256" key="6">
    <source>
        <dbReference type="ARBA" id="ARBA00022723"/>
    </source>
</evidence>
<feature type="binding site" evidence="15">
    <location>
        <begin position="90"/>
        <end position="91"/>
    </location>
    <ligand>
        <name>NAD(+)</name>
        <dbReference type="ChEBI" id="CHEBI:57540"/>
    </ligand>
</feature>
<dbReference type="InterPro" id="IPR036420">
    <property type="entry name" value="BRCT_dom_sf"/>
</dbReference>
<organism evidence="17 18">
    <name type="scientific">Heliomicrobium undosum</name>
    <dbReference type="NCBI Taxonomy" id="121734"/>
    <lineage>
        <taxon>Bacteria</taxon>
        <taxon>Bacillati</taxon>
        <taxon>Bacillota</taxon>
        <taxon>Clostridia</taxon>
        <taxon>Eubacteriales</taxon>
        <taxon>Heliobacteriaceae</taxon>
        <taxon>Heliomicrobium</taxon>
    </lineage>
</organism>
<gene>
    <name evidence="15 17" type="primary">ligA</name>
    <name evidence="17" type="ORF">GTO91_13960</name>
</gene>
<dbReference type="CDD" id="cd00114">
    <property type="entry name" value="LIGANc"/>
    <property type="match status" value="1"/>
</dbReference>
<feature type="binding site" evidence="15">
    <location>
        <position position="178"/>
    </location>
    <ligand>
        <name>NAD(+)</name>
        <dbReference type="ChEBI" id="CHEBI:57540"/>
    </ligand>
</feature>
<dbReference type="Gene3D" id="3.30.470.30">
    <property type="entry name" value="DNA ligase/mRNA capping enzyme"/>
    <property type="match status" value="1"/>
</dbReference>
<keyword evidence="6 15" id="KW-0479">Metal-binding</keyword>
<evidence type="ECO:0000256" key="1">
    <source>
        <dbReference type="ARBA" id="ARBA00004067"/>
    </source>
</evidence>
<sequence>MVAREGGPAPADAAQRITELREQIRHHDYRYHVLDAPEISDADYDRLMRELLGLEQKHPELVTPDSPSQRVGGQPLAAFRAVSHRVPLLSLANAVDDQDLREFDRRARERADRPLTYVVEPKIDGLTVVLSYEEGRFVRAATRGDGVTGEDITENIKTVRAVPLRLKSDLKSLEVRGEAYLPKEAFARLNEEREEAGEPAFANPRNAAAGSLRQLDPKVTASRPLRAYFYNILHLEGVEGDNVSEQVEALQKLEDWGLPVNPERRYCRTISEVIDYCRHWTEHRHDLPYEIDGMVVKVNELDQYPLLGETAKSPRYAIAFKFPPEQAITRVREISVKVGRTGVITPTAELDPVRVAGTTVSRATLHNEDIIRERDIHIGDYVVIQKAGDIIPEVLSVLKEKRTGEERPFVMPQTCPECDSPVSRLEGEVAIRCTSAACPAQAKEGLIHFASRDAMNIEGLGPAVVNLLWEAGLVHDPADLYELTAEQVAPLERMGKKSAANLIAAIENSKSRGLAALIFALGIRLVGQTAAKTLARHFGSMERLMNATTEELQAVSEIGPKMAESLQRWFAVPANRQVIDRLAEKGLPMETEKAGDAGVPQTFAGKTVVLTGTLPTLDRREAQRLLEERGAKVASSVSKKTSMVIAGEAAGSKLEKAKELDIPILSEAEFLQMIDPG</sequence>
<evidence type="ECO:0000256" key="2">
    <source>
        <dbReference type="ARBA" id="ARBA00012722"/>
    </source>
</evidence>
<evidence type="ECO:0000256" key="10">
    <source>
        <dbReference type="ARBA" id="ARBA00023027"/>
    </source>
</evidence>
<comment type="cofactor">
    <cofactor evidence="15">
        <name>Mg(2+)</name>
        <dbReference type="ChEBI" id="CHEBI:18420"/>
    </cofactor>
    <cofactor evidence="15">
        <name>Mn(2+)</name>
        <dbReference type="ChEBI" id="CHEBI:29035"/>
    </cofactor>
</comment>
<evidence type="ECO:0000256" key="12">
    <source>
        <dbReference type="ARBA" id="ARBA00023211"/>
    </source>
</evidence>
<dbReference type="GO" id="GO:0006281">
    <property type="term" value="P:DNA repair"/>
    <property type="evidence" value="ECO:0007669"/>
    <property type="project" value="UniProtKB-KW"/>
</dbReference>
<dbReference type="GO" id="GO:0005829">
    <property type="term" value="C:cytosol"/>
    <property type="evidence" value="ECO:0007669"/>
    <property type="project" value="TreeGrafter"/>
</dbReference>
<dbReference type="InterPro" id="IPR004149">
    <property type="entry name" value="Znf_DNAligase_C4"/>
</dbReference>
<evidence type="ECO:0000256" key="8">
    <source>
        <dbReference type="ARBA" id="ARBA00022833"/>
    </source>
</evidence>
<keyword evidence="7 15" id="KW-0227">DNA damage</keyword>
<protein>
    <recommendedName>
        <fullName evidence="3 15">DNA ligase</fullName>
        <ecNumber evidence="2 15">6.5.1.2</ecNumber>
    </recommendedName>
    <alternativeName>
        <fullName evidence="15">Polydeoxyribonucleotide synthase [NAD(+)]</fullName>
    </alternativeName>
</protein>
<dbReference type="Pfam" id="PF14520">
    <property type="entry name" value="HHH_5"/>
    <property type="match status" value="1"/>
</dbReference>
<dbReference type="InterPro" id="IPR041663">
    <property type="entry name" value="DisA/LigA_HHH"/>
</dbReference>
<dbReference type="PANTHER" id="PTHR23389:SF9">
    <property type="entry name" value="DNA LIGASE"/>
    <property type="match status" value="1"/>
</dbReference>
<keyword evidence="9 15" id="KW-0460">Magnesium</keyword>
<evidence type="ECO:0000256" key="3">
    <source>
        <dbReference type="ARBA" id="ARBA00013308"/>
    </source>
</evidence>
<comment type="function">
    <text evidence="1 15">DNA ligase that catalyzes the formation of phosphodiester linkages between 5'-phosphoryl and 3'-hydroxyl groups in double-stranded DNA using NAD as a coenzyme and as the energy source for the reaction. It is essential for DNA replication and repair of damaged DNA.</text>
</comment>
<dbReference type="FunFam" id="1.10.287.610:FF:000002">
    <property type="entry name" value="DNA ligase"/>
    <property type="match status" value="1"/>
</dbReference>
<dbReference type="PROSITE" id="PS01056">
    <property type="entry name" value="DNA_LIGASE_N2"/>
    <property type="match status" value="1"/>
</dbReference>
<dbReference type="SUPFAM" id="SSF56091">
    <property type="entry name" value="DNA ligase/mRNA capping enzyme, catalytic domain"/>
    <property type="match status" value="1"/>
</dbReference>
<evidence type="ECO:0000313" key="18">
    <source>
        <dbReference type="Proteomes" id="UP000463470"/>
    </source>
</evidence>
<evidence type="ECO:0000259" key="16">
    <source>
        <dbReference type="PROSITE" id="PS50172"/>
    </source>
</evidence>
<dbReference type="InterPro" id="IPR013840">
    <property type="entry name" value="DNAligase_N"/>
</dbReference>
<name>A0A845L6E5_9FIRM</name>
<feature type="binding site" evidence="15">
    <location>
        <position position="418"/>
    </location>
    <ligand>
        <name>Zn(2+)</name>
        <dbReference type="ChEBI" id="CHEBI:29105"/>
    </ligand>
</feature>
<dbReference type="InterPro" id="IPR033136">
    <property type="entry name" value="DNA_ligase_CS"/>
</dbReference>
<dbReference type="GO" id="GO:0006260">
    <property type="term" value="P:DNA replication"/>
    <property type="evidence" value="ECO:0007669"/>
    <property type="project" value="UniProtKB-KW"/>
</dbReference>
<evidence type="ECO:0000256" key="14">
    <source>
        <dbReference type="ARBA" id="ARBA00060881"/>
    </source>
</evidence>
<dbReference type="Gene3D" id="1.10.150.20">
    <property type="entry name" value="5' to 3' exonuclease, C-terminal subdomain"/>
    <property type="match status" value="2"/>
</dbReference>
<evidence type="ECO:0000256" key="13">
    <source>
        <dbReference type="ARBA" id="ARBA00034005"/>
    </source>
</evidence>
<dbReference type="FunFam" id="3.30.470.30:FF:000001">
    <property type="entry name" value="DNA ligase"/>
    <property type="match status" value="1"/>
</dbReference>
<evidence type="ECO:0000313" key="17">
    <source>
        <dbReference type="EMBL" id="MZP30819.1"/>
    </source>
</evidence>
<feature type="binding site" evidence="15">
    <location>
        <position position="415"/>
    </location>
    <ligand>
        <name>Zn(2+)</name>
        <dbReference type="ChEBI" id="CHEBI:29105"/>
    </ligand>
</feature>
<dbReference type="InterPro" id="IPR003583">
    <property type="entry name" value="Hlx-hairpin-Hlx_DNA-bd_motif"/>
</dbReference>
<dbReference type="Pfam" id="PF01653">
    <property type="entry name" value="DNA_ligase_aden"/>
    <property type="match status" value="1"/>
</dbReference>
<dbReference type="Pfam" id="PF12826">
    <property type="entry name" value="HHH_2"/>
    <property type="match status" value="1"/>
</dbReference>
<dbReference type="SMART" id="SM00278">
    <property type="entry name" value="HhH1"/>
    <property type="match status" value="3"/>
</dbReference>
<comment type="caution">
    <text evidence="17">The sequence shown here is derived from an EMBL/GenBank/DDBJ whole genome shotgun (WGS) entry which is preliminary data.</text>
</comment>
<feature type="binding site" evidence="15">
    <location>
        <position position="120"/>
    </location>
    <ligand>
        <name>NAD(+)</name>
        <dbReference type="ChEBI" id="CHEBI:57540"/>
    </ligand>
</feature>
<evidence type="ECO:0000256" key="5">
    <source>
        <dbReference type="ARBA" id="ARBA00022705"/>
    </source>
</evidence>
<dbReference type="GO" id="GO:0003677">
    <property type="term" value="F:DNA binding"/>
    <property type="evidence" value="ECO:0007669"/>
    <property type="project" value="InterPro"/>
</dbReference>
<dbReference type="InterPro" id="IPR012340">
    <property type="entry name" value="NA-bd_OB-fold"/>
</dbReference>
<keyword evidence="18" id="KW-1185">Reference proteome</keyword>
<comment type="catalytic activity">
    <reaction evidence="13 15">
        <text>NAD(+) + (deoxyribonucleotide)n-3'-hydroxyl + 5'-phospho-(deoxyribonucleotide)m = (deoxyribonucleotide)n+m + AMP + beta-nicotinamide D-nucleotide.</text>
        <dbReference type="EC" id="6.5.1.2"/>
    </reaction>
</comment>
<dbReference type="Pfam" id="PF03119">
    <property type="entry name" value="DNA_ligase_ZBD"/>
    <property type="match status" value="1"/>
</dbReference>
<dbReference type="PIRSF" id="PIRSF001604">
    <property type="entry name" value="LigA"/>
    <property type="match status" value="1"/>
</dbReference>
<dbReference type="SMART" id="SM00292">
    <property type="entry name" value="BRCT"/>
    <property type="match status" value="1"/>
</dbReference>
<dbReference type="InterPro" id="IPR013839">
    <property type="entry name" value="DNAligase_adenylation"/>
</dbReference>
<feature type="binding site" evidence="15">
    <location>
        <position position="321"/>
    </location>
    <ligand>
        <name>NAD(+)</name>
        <dbReference type="ChEBI" id="CHEBI:57540"/>
    </ligand>
</feature>
<dbReference type="HAMAP" id="MF_01588">
    <property type="entry name" value="DNA_ligase_A"/>
    <property type="match status" value="1"/>
</dbReference>
<dbReference type="NCBIfam" id="TIGR00575">
    <property type="entry name" value="dnlj"/>
    <property type="match status" value="1"/>
</dbReference>
<feature type="active site" description="N6-AMP-lysine intermediate" evidence="15">
    <location>
        <position position="122"/>
    </location>
</feature>
<feature type="binding site" evidence="15">
    <location>
        <position position="438"/>
    </location>
    <ligand>
        <name>Zn(2+)</name>
        <dbReference type="ChEBI" id="CHEBI:29105"/>
    </ligand>
</feature>
<dbReference type="InterPro" id="IPR004150">
    <property type="entry name" value="NAD_DNA_ligase_OB"/>
</dbReference>
<dbReference type="EMBL" id="WXEY01000019">
    <property type="protein sequence ID" value="MZP30819.1"/>
    <property type="molecule type" value="Genomic_DNA"/>
</dbReference>
<keyword evidence="11 15" id="KW-0234">DNA repair</keyword>
<dbReference type="Pfam" id="PF03120">
    <property type="entry name" value="OB_DNA_ligase"/>
    <property type="match status" value="1"/>
</dbReference>
<dbReference type="SUPFAM" id="SSF50249">
    <property type="entry name" value="Nucleic acid-binding proteins"/>
    <property type="match status" value="1"/>
</dbReference>
<dbReference type="NCBIfam" id="NF005932">
    <property type="entry name" value="PRK07956.1"/>
    <property type="match status" value="1"/>
</dbReference>
<dbReference type="GO" id="GO:0003911">
    <property type="term" value="F:DNA ligase (NAD+) activity"/>
    <property type="evidence" value="ECO:0007669"/>
    <property type="project" value="UniProtKB-UniRule"/>
</dbReference>
<dbReference type="InterPro" id="IPR010994">
    <property type="entry name" value="RuvA_2-like"/>
</dbReference>
<keyword evidence="10 15" id="KW-0520">NAD</keyword>
<dbReference type="Gene3D" id="6.20.10.30">
    <property type="match status" value="1"/>
</dbReference>